<name>A0A6L3YJU7_9HYPH</name>
<sequence>MSKINDPENFRGRVAYAAQVIARGGANTRTFDSCFENYDGDEVAVAVLRRSRKNPKLAANLAKYLNLALAEECDRRMADIPTRKLPEAARQSRRRANARRASE</sequence>
<accession>A0A6L3YJU7</accession>
<dbReference type="EMBL" id="WBVX01000016">
    <property type="protein sequence ID" value="KAB2683266.1"/>
    <property type="molecule type" value="Genomic_DNA"/>
</dbReference>
<comment type="caution">
    <text evidence="2">The sequence shown here is derived from an EMBL/GenBank/DDBJ whole genome shotgun (WGS) entry which is preliminary data.</text>
</comment>
<evidence type="ECO:0000256" key="1">
    <source>
        <dbReference type="SAM" id="MobiDB-lite"/>
    </source>
</evidence>
<evidence type="ECO:0000313" key="3">
    <source>
        <dbReference type="Proteomes" id="UP000481643"/>
    </source>
</evidence>
<proteinExistence type="predicted"/>
<organism evidence="2 3">
    <name type="scientific">Brucella tritici</name>
    <dbReference type="NCBI Taxonomy" id="94626"/>
    <lineage>
        <taxon>Bacteria</taxon>
        <taxon>Pseudomonadati</taxon>
        <taxon>Pseudomonadota</taxon>
        <taxon>Alphaproteobacteria</taxon>
        <taxon>Hyphomicrobiales</taxon>
        <taxon>Brucellaceae</taxon>
        <taxon>Brucella/Ochrobactrum group</taxon>
        <taxon>Brucella</taxon>
    </lineage>
</organism>
<feature type="region of interest" description="Disordered" evidence="1">
    <location>
        <begin position="83"/>
        <end position="103"/>
    </location>
</feature>
<dbReference type="RefSeq" id="WP_151652245.1">
    <property type="nucleotide sequence ID" value="NZ_WBVX01000016.1"/>
</dbReference>
<dbReference type="Proteomes" id="UP000481643">
    <property type="component" value="Unassembled WGS sequence"/>
</dbReference>
<protein>
    <submittedName>
        <fullName evidence="2">Uncharacterized protein</fullName>
    </submittedName>
</protein>
<evidence type="ECO:0000313" key="2">
    <source>
        <dbReference type="EMBL" id="KAB2683266.1"/>
    </source>
</evidence>
<feature type="compositionally biased region" description="Basic residues" evidence="1">
    <location>
        <begin position="91"/>
        <end position="103"/>
    </location>
</feature>
<reference evidence="2 3" key="1">
    <citation type="submission" date="2019-09" db="EMBL/GenBank/DDBJ databases">
        <title>Taxonomic organization of the family Brucellaceae based on a phylogenomic approach.</title>
        <authorList>
            <person name="Leclercq S."/>
            <person name="Cloeckaert A."/>
            <person name="Zygmunt M.S."/>
        </authorList>
    </citation>
    <scope>NUCLEOTIDE SEQUENCE [LARGE SCALE GENOMIC DNA]</scope>
    <source>
        <strain evidence="2 3">WS1830</strain>
    </source>
</reference>
<gene>
    <name evidence="2" type="ORF">F9L08_15530</name>
</gene>
<dbReference type="AlphaFoldDB" id="A0A6L3YJU7"/>